<dbReference type="InterPro" id="IPR020846">
    <property type="entry name" value="MFS_dom"/>
</dbReference>
<feature type="transmembrane region" description="Helical" evidence="7">
    <location>
        <begin position="307"/>
        <end position="328"/>
    </location>
</feature>
<evidence type="ECO:0000256" key="2">
    <source>
        <dbReference type="ARBA" id="ARBA00022448"/>
    </source>
</evidence>
<sequence length="474" mass="51273">MKCINRFSSKIHCYRSYLVFRRRLFMGQSKVKGYGSRGWILIIWIATAFLSYLVIGNYPLNILSDLYGGQAVLSSIYTAASIIGVIVQLIASNFIGKLKSIKKMGCLMGVLSIVALLGIMFIPGYIPGATQMLWRAVYGLGTVLSLVYATFSLSILVGQWFPTRKGSVMGIATFAFPLGNGVIGAFAATAFKGGQPHIANAFAPFLIIFIVGLILGIIFVPDYPEEVGAFRDNNPNMTPEMAKNMMLEEIENKKTTVWKLNHTLTTRDFWFITIPAGCLLMFSVGMMTQTNAILGSMGNGLAKFGGFAGVMLMICIFGLIGSFALGVLDTKFGTKKAMIIACIIMLLAGILGALSSPEKPGLLVASLVCLALFMGASSNFTVSLAAQYWRREDFGTVFAAVNPIANLISSLGPVIIAMIMIACGYNMIFVVTAIVAVICIILMLLFSAKHVKEKDDTYRTAAGKKLDNALEGRK</sequence>
<feature type="transmembrane region" description="Helical" evidence="7">
    <location>
        <begin position="269"/>
        <end position="287"/>
    </location>
</feature>
<feature type="transmembrane region" description="Helical" evidence="7">
    <location>
        <begin position="427"/>
        <end position="446"/>
    </location>
</feature>
<comment type="caution">
    <text evidence="9">The sequence shown here is derived from an EMBL/GenBank/DDBJ whole genome shotgun (WGS) entry which is preliminary data.</text>
</comment>
<keyword evidence="6 7" id="KW-0472">Membrane</keyword>
<feature type="domain" description="Major facilitator superfamily (MFS) profile" evidence="8">
    <location>
        <begin position="269"/>
        <end position="474"/>
    </location>
</feature>
<gene>
    <name evidence="9" type="ORF">GKE72_11405</name>
</gene>
<feature type="transmembrane region" description="Helical" evidence="7">
    <location>
        <begin position="197"/>
        <end position="220"/>
    </location>
</feature>
<dbReference type="InterPro" id="IPR050189">
    <property type="entry name" value="MFS_Efflux_Transporters"/>
</dbReference>
<evidence type="ECO:0000313" key="9">
    <source>
        <dbReference type="EMBL" id="MSD16661.1"/>
    </source>
</evidence>
<feature type="transmembrane region" description="Helical" evidence="7">
    <location>
        <begin position="168"/>
        <end position="191"/>
    </location>
</feature>
<dbReference type="Pfam" id="PF07690">
    <property type="entry name" value="MFS_1"/>
    <property type="match status" value="1"/>
</dbReference>
<dbReference type="Gene3D" id="1.20.1250.20">
    <property type="entry name" value="MFS general substrate transporter like domains"/>
    <property type="match status" value="1"/>
</dbReference>
<dbReference type="InterPro" id="IPR036259">
    <property type="entry name" value="MFS_trans_sf"/>
</dbReference>
<evidence type="ECO:0000256" key="6">
    <source>
        <dbReference type="ARBA" id="ARBA00023136"/>
    </source>
</evidence>
<evidence type="ECO:0000256" key="3">
    <source>
        <dbReference type="ARBA" id="ARBA00022475"/>
    </source>
</evidence>
<protein>
    <submittedName>
        <fullName evidence="9">MFS transporter</fullName>
    </submittedName>
</protein>
<dbReference type="SUPFAM" id="SSF103473">
    <property type="entry name" value="MFS general substrate transporter"/>
    <property type="match status" value="1"/>
</dbReference>
<keyword evidence="3" id="KW-1003">Cell membrane</keyword>
<feature type="transmembrane region" description="Helical" evidence="7">
    <location>
        <begin position="75"/>
        <end position="95"/>
    </location>
</feature>
<feature type="transmembrane region" description="Helical" evidence="7">
    <location>
        <begin position="132"/>
        <end position="156"/>
    </location>
</feature>
<evidence type="ECO:0000256" key="1">
    <source>
        <dbReference type="ARBA" id="ARBA00004651"/>
    </source>
</evidence>
<comment type="subcellular location">
    <subcellularLocation>
        <location evidence="1">Cell membrane</location>
        <topology evidence="1">Multi-pass membrane protein</topology>
    </subcellularLocation>
</comment>
<keyword evidence="5 7" id="KW-1133">Transmembrane helix</keyword>
<feature type="transmembrane region" description="Helical" evidence="7">
    <location>
        <begin position="362"/>
        <end position="385"/>
    </location>
</feature>
<feature type="transmembrane region" description="Helical" evidence="7">
    <location>
        <begin position="337"/>
        <end position="356"/>
    </location>
</feature>
<dbReference type="GO" id="GO:0022857">
    <property type="term" value="F:transmembrane transporter activity"/>
    <property type="evidence" value="ECO:0007669"/>
    <property type="project" value="InterPro"/>
</dbReference>
<keyword evidence="2" id="KW-0813">Transport</keyword>
<evidence type="ECO:0000256" key="5">
    <source>
        <dbReference type="ARBA" id="ARBA00022989"/>
    </source>
</evidence>
<evidence type="ECO:0000256" key="7">
    <source>
        <dbReference type="SAM" id="Phobius"/>
    </source>
</evidence>
<organism evidence="9 10">
    <name type="scientific">Eubacterium ramulus</name>
    <dbReference type="NCBI Taxonomy" id="39490"/>
    <lineage>
        <taxon>Bacteria</taxon>
        <taxon>Bacillati</taxon>
        <taxon>Bacillota</taxon>
        <taxon>Clostridia</taxon>
        <taxon>Eubacteriales</taxon>
        <taxon>Eubacteriaceae</taxon>
        <taxon>Eubacterium</taxon>
    </lineage>
</organism>
<dbReference type="InterPro" id="IPR011701">
    <property type="entry name" value="MFS"/>
</dbReference>
<dbReference type="PROSITE" id="PS50850">
    <property type="entry name" value="MFS"/>
    <property type="match status" value="1"/>
</dbReference>
<evidence type="ECO:0000259" key="8">
    <source>
        <dbReference type="PROSITE" id="PS50850"/>
    </source>
</evidence>
<evidence type="ECO:0000256" key="4">
    <source>
        <dbReference type="ARBA" id="ARBA00022692"/>
    </source>
</evidence>
<name>A0A844DZ56_EUBRA</name>
<feature type="transmembrane region" description="Helical" evidence="7">
    <location>
        <begin position="107"/>
        <end position="126"/>
    </location>
</feature>
<dbReference type="AlphaFoldDB" id="A0A844DZ56"/>
<feature type="transmembrane region" description="Helical" evidence="7">
    <location>
        <begin position="38"/>
        <end position="55"/>
    </location>
</feature>
<proteinExistence type="predicted"/>
<dbReference type="EMBL" id="WKRA01000019">
    <property type="protein sequence ID" value="MSD16661.1"/>
    <property type="molecule type" value="Genomic_DNA"/>
</dbReference>
<evidence type="ECO:0000313" key="10">
    <source>
        <dbReference type="Proteomes" id="UP000431304"/>
    </source>
</evidence>
<dbReference type="Proteomes" id="UP000431304">
    <property type="component" value="Unassembled WGS sequence"/>
</dbReference>
<reference evidence="9 10" key="1">
    <citation type="journal article" date="2019" name="Nat. Med.">
        <title>A library of human gut bacterial isolates paired with longitudinal multiomics data enables mechanistic microbiome research.</title>
        <authorList>
            <person name="Poyet M."/>
            <person name="Groussin M."/>
            <person name="Gibbons S.M."/>
            <person name="Avila-Pacheco J."/>
            <person name="Jiang X."/>
            <person name="Kearney S.M."/>
            <person name="Perrotta A.R."/>
            <person name="Berdy B."/>
            <person name="Zhao S."/>
            <person name="Lieberman T.D."/>
            <person name="Swanson P.K."/>
            <person name="Smith M."/>
            <person name="Roesemann S."/>
            <person name="Alexander J.E."/>
            <person name="Rich S.A."/>
            <person name="Livny J."/>
            <person name="Vlamakis H."/>
            <person name="Clish C."/>
            <person name="Bullock K."/>
            <person name="Deik A."/>
            <person name="Scott J."/>
            <person name="Pierce K.A."/>
            <person name="Xavier R.J."/>
            <person name="Alm E.J."/>
        </authorList>
    </citation>
    <scope>NUCLEOTIDE SEQUENCE [LARGE SCALE GENOMIC DNA]</scope>
    <source>
        <strain evidence="9 10">BIOML-A3</strain>
    </source>
</reference>
<dbReference type="PANTHER" id="PTHR43124">
    <property type="entry name" value="PURINE EFFLUX PUMP PBUE"/>
    <property type="match status" value="1"/>
</dbReference>
<accession>A0A844DZ56</accession>
<dbReference type="PANTHER" id="PTHR43124:SF3">
    <property type="entry name" value="CHLORAMPHENICOL EFFLUX PUMP RV0191"/>
    <property type="match status" value="1"/>
</dbReference>
<feature type="transmembrane region" description="Helical" evidence="7">
    <location>
        <begin position="397"/>
        <end position="421"/>
    </location>
</feature>
<dbReference type="GO" id="GO:0005886">
    <property type="term" value="C:plasma membrane"/>
    <property type="evidence" value="ECO:0007669"/>
    <property type="project" value="UniProtKB-SubCell"/>
</dbReference>
<keyword evidence="4 7" id="KW-0812">Transmembrane</keyword>